<keyword evidence="5" id="KW-0539">Nucleus</keyword>
<feature type="region of interest" description="Disordered" evidence="6">
    <location>
        <begin position="84"/>
        <end position="149"/>
    </location>
</feature>
<dbReference type="PANTHER" id="PTHR31194">
    <property type="entry name" value="SHN SHINE , DNA BINDING / TRANSCRIPTION FACTOR"/>
    <property type="match status" value="1"/>
</dbReference>
<dbReference type="STRING" id="77586.A0A0D9X760"/>
<dbReference type="EnsemblPlants" id="LPERR08G10230.1">
    <property type="protein sequence ID" value="LPERR08G10230.1"/>
    <property type="gene ID" value="LPERR08G10230"/>
</dbReference>
<evidence type="ECO:0000256" key="6">
    <source>
        <dbReference type="SAM" id="MobiDB-lite"/>
    </source>
</evidence>
<dbReference type="PROSITE" id="PS51032">
    <property type="entry name" value="AP2_ERF"/>
    <property type="match status" value="1"/>
</dbReference>
<dbReference type="InterPro" id="IPR050913">
    <property type="entry name" value="AP2/ERF_ERF"/>
</dbReference>
<keyword evidence="3" id="KW-0238">DNA-binding</keyword>
<dbReference type="AlphaFoldDB" id="A0A0D9X760"/>
<accession>A0A0D9X760</accession>
<evidence type="ECO:0000256" key="4">
    <source>
        <dbReference type="ARBA" id="ARBA00023163"/>
    </source>
</evidence>
<dbReference type="Gene3D" id="3.30.730.10">
    <property type="entry name" value="AP2/ERF domain"/>
    <property type="match status" value="1"/>
</dbReference>
<dbReference type="SMART" id="SM00380">
    <property type="entry name" value="AP2"/>
    <property type="match status" value="1"/>
</dbReference>
<evidence type="ECO:0000313" key="8">
    <source>
        <dbReference type="EnsemblPlants" id="LPERR08G10230.1"/>
    </source>
</evidence>
<dbReference type="Gramene" id="LPERR08G10230.1">
    <property type="protein sequence ID" value="LPERR08G10230.1"/>
    <property type="gene ID" value="LPERR08G10230"/>
</dbReference>
<dbReference type="InterPro" id="IPR036955">
    <property type="entry name" value="AP2/ERF_dom_sf"/>
</dbReference>
<evidence type="ECO:0000256" key="1">
    <source>
        <dbReference type="ARBA" id="ARBA00004123"/>
    </source>
</evidence>
<feature type="compositionally biased region" description="Low complexity" evidence="6">
    <location>
        <begin position="1"/>
        <end position="14"/>
    </location>
</feature>
<evidence type="ECO:0000256" key="2">
    <source>
        <dbReference type="ARBA" id="ARBA00023015"/>
    </source>
</evidence>
<keyword evidence="4" id="KW-0804">Transcription</keyword>
<reference evidence="9" key="2">
    <citation type="submission" date="2013-12" db="EMBL/GenBank/DDBJ databases">
        <authorList>
            <person name="Yu Y."/>
            <person name="Lee S."/>
            <person name="de Baynast K."/>
            <person name="Wissotski M."/>
            <person name="Liu L."/>
            <person name="Talag J."/>
            <person name="Goicoechea J."/>
            <person name="Angelova A."/>
            <person name="Jetty R."/>
            <person name="Kudrna D."/>
            <person name="Golser W."/>
            <person name="Rivera L."/>
            <person name="Zhang J."/>
            <person name="Wing R."/>
        </authorList>
    </citation>
    <scope>NUCLEOTIDE SEQUENCE</scope>
</reference>
<dbReference type="GO" id="GO:0003677">
    <property type="term" value="F:DNA binding"/>
    <property type="evidence" value="ECO:0007669"/>
    <property type="project" value="UniProtKB-KW"/>
</dbReference>
<dbReference type="InterPro" id="IPR001471">
    <property type="entry name" value="AP2/ERF_dom"/>
</dbReference>
<dbReference type="eggNOG" id="ENOG502R3NZ">
    <property type="taxonomic scope" value="Eukaryota"/>
</dbReference>
<sequence>MRRAVASASAATVGGKKGSLRGVYQRQPGRWAVDFRDHRLNVRQWLGTFPSQEEALAAHDAFEAQVRASLAAAVPKAEIDAGAGAGGAKIGHQPARRASGRKRQQKTSSTISAGAVKSTRRAPRRRASGGGDKKQQKQSDDPTESSSTSAALALEAAPAKNPFLLEDELAAEKDHRFGFGLADLGHIPLPFLDGKDMDLHLTDTDLSSFFD</sequence>
<evidence type="ECO:0000313" key="9">
    <source>
        <dbReference type="Proteomes" id="UP000032180"/>
    </source>
</evidence>
<evidence type="ECO:0000256" key="5">
    <source>
        <dbReference type="ARBA" id="ARBA00023242"/>
    </source>
</evidence>
<reference evidence="8" key="3">
    <citation type="submission" date="2015-04" db="UniProtKB">
        <authorList>
            <consortium name="EnsemblPlants"/>
        </authorList>
    </citation>
    <scope>IDENTIFICATION</scope>
</reference>
<dbReference type="SUPFAM" id="SSF54171">
    <property type="entry name" value="DNA-binding domain"/>
    <property type="match status" value="1"/>
</dbReference>
<feature type="compositionally biased region" description="Basic and acidic residues" evidence="6">
    <location>
        <begin position="131"/>
        <end position="140"/>
    </location>
</feature>
<dbReference type="GO" id="GO:0005634">
    <property type="term" value="C:nucleus"/>
    <property type="evidence" value="ECO:0007669"/>
    <property type="project" value="UniProtKB-SubCell"/>
</dbReference>
<protein>
    <recommendedName>
        <fullName evidence="7">AP2/ERF domain-containing protein</fullName>
    </recommendedName>
</protein>
<keyword evidence="2" id="KW-0805">Transcription regulation</keyword>
<feature type="compositionally biased region" description="Basic residues" evidence="6">
    <location>
        <begin position="118"/>
        <end position="127"/>
    </location>
</feature>
<evidence type="ECO:0000256" key="3">
    <source>
        <dbReference type="ARBA" id="ARBA00023125"/>
    </source>
</evidence>
<organism evidence="8 9">
    <name type="scientific">Leersia perrieri</name>
    <dbReference type="NCBI Taxonomy" id="77586"/>
    <lineage>
        <taxon>Eukaryota</taxon>
        <taxon>Viridiplantae</taxon>
        <taxon>Streptophyta</taxon>
        <taxon>Embryophyta</taxon>
        <taxon>Tracheophyta</taxon>
        <taxon>Spermatophyta</taxon>
        <taxon>Magnoliopsida</taxon>
        <taxon>Liliopsida</taxon>
        <taxon>Poales</taxon>
        <taxon>Poaceae</taxon>
        <taxon>BOP clade</taxon>
        <taxon>Oryzoideae</taxon>
        <taxon>Oryzeae</taxon>
        <taxon>Oryzinae</taxon>
        <taxon>Leersia</taxon>
    </lineage>
</organism>
<comment type="subcellular location">
    <subcellularLocation>
        <location evidence="1">Nucleus</location>
    </subcellularLocation>
</comment>
<feature type="domain" description="AP2/ERF" evidence="7">
    <location>
        <begin position="19"/>
        <end position="78"/>
    </location>
</feature>
<feature type="compositionally biased region" description="Basic residues" evidence="6">
    <location>
        <begin position="94"/>
        <end position="105"/>
    </location>
</feature>
<dbReference type="InterPro" id="IPR016177">
    <property type="entry name" value="DNA-bd_dom_sf"/>
</dbReference>
<dbReference type="PANTHER" id="PTHR31194:SF189">
    <property type="entry name" value="AP2_ERF DOMAIN-CONTAINING PROTEIN"/>
    <property type="match status" value="1"/>
</dbReference>
<name>A0A0D9X760_9ORYZ</name>
<dbReference type="Proteomes" id="UP000032180">
    <property type="component" value="Chromosome 8"/>
</dbReference>
<reference evidence="8 9" key="1">
    <citation type="submission" date="2012-08" db="EMBL/GenBank/DDBJ databases">
        <title>Oryza genome evolution.</title>
        <authorList>
            <person name="Wing R.A."/>
        </authorList>
    </citation>
    <scope>NUCLEOTIDE SEQUENCE</scope>
</reference>
<dbReference type="HOGENOM" id="CLU_088083_0_0_1"/>
<evidence type="ECO:0000259" key="7">
    <source>
        <dbReference type="PROSITE" id="PS51032"/>
    </source>
</evidence>
<feature type="region of interest" description="Disordered" evidence="6">
    <location>
        <begin position="1"/>
        <end position="21"/>
    </location>
</feature>
<dbReference type="GO" id="GO:0003700">
    <property type="term" value="F:DNA-binding transcription factor activity"/>
    <property type="evidence" value="ECO:0007669"/>
    <property type="project" value="InterPro"/>
</dbReference>
<proteinExistence type="predicted"/>
<keyword evidence="9" id="KW-1185">Reference proteome</keyword>